<name>A0A1I7WJU3_HETBA</name>
<protein>
    <submittedName>
        <fullName evidence="2">Uncharacterized protein</fullName>
    </submittedName>
</protein>
<evidence type="ECO:0000313" key="2">
    <source>
        <dbReference type="WBParaSite" id="Hba_05300"/>
    </source>
</evidence>
<keyword evidence="1" id="KW-1185">Reference proteome</keyword>
<accession>A0A1I7WJU3</accession>
<sequence>MYEYCASILLNSKKSLIRKEDFQTNSFVCVCV</sequence>
<dbReference type="WBParaSite" id="Hba_05300">
    <property type="protein sequence ID" value="Hba_05300"/>
    <property type="gene ID" value="Hba_05300"/>
</dbReference>
<dbReference type="AlphaFoldDB" id="A0A1I7WJU3"/>
<proteinExistence type="predicted"/>
<reference evidence="2" key="1">
    <citation type="submission" date="2016-11" db="UniProtKB">
        <authorList>
            <consortium name="WormBaseParasite"/>
        </authorList>
    </citation>
    <scope>IDENTIFICATION</scope>
</reference>
<dbReference type="Proteomes" id="UP000095283">
    <property type="component" value="Unplaced"/>
</dbReference>
<evidence type="ECO:0000313" key="1">
    <source>
        <dbReference type="Proteomes" id="UP000095283"/>
    </source>
</evidence>
<organism evidence="1 2">
    <name type="scientific">Heterorhabditis bacteriophora</name>
    <name type="common">Entomopathogenic nematode worm</name>
    <dbReference type="NCBI Taxonomy" id="37862"/>
    <lineage>
        <taxon>Eukaryota</taxon>
        <taxon>Metazoa</taxon>
        <taxon>Ecdysozoa</taxon>
        <taxon>Nematoda</taxon>
        <taxon>Chromadorea</taxon>
        <taxon>Rhabditida</taxon>
        <taxon>Rhabditina</taxon>
        <taxon>Rhabditomorpha</taxon>
        <taxon>Strongyloidea</taxon>
        <taxon>Heterorhabditidae</taxon>
        <taxon>Heterorhabditis</taxon>
    </lineage>
</organism>